<dbReference type="InterPro" id="IPR010987">
    <property type="entry name" value="Glutathione-S-Trfase_C-like"/>
</dbReference>
<dbReference type="EMBL" id="NPEV01000010">
    <property type="protein sequence ID" value="RAI28383.1"/>
    <property type="molecule type" value="Genomic_DNA"/>
</dbReference>
<feature type="domain" description="GST C-terminal" evidence="3">
    <location>
        <begin position="88"/>
        <end position="222"/>
    </location>
</feature>
<dbReference type="AlphaFoldDB" id="A0A327JSG6"/>
<evidence type="ECO:0000259" key="2">
    <source>
        <dbReference type="PROSITE" id="PS50404"/>
    </source>
</evidence>
<dbReference type="CDD" id="cd00299">
    <property type="entry name" value="GST_C_family"/>
    <property type="match status" value="1"/>
</dbReference>
<dbReference type="PANTHER" id="PTHR43969:SF9">
    <property type="entry name" value="GLUTATHIONE S TRANSFERASE D10, ISOFORM A-RELATED"/>
    <property type="match status" value="1"/>
</dbReference>
<comment type="caution">
    <text evidence="4">The sequence shown here is derived from an EMBL/GenBank/DDBJ whole genome shotgun (WGS) entry which is preliminary data.</text>
</comment>
<dbReference type="SUPFAM" id="SSF52833">
    <property type="entry name" value="Thioredoxin-like"/>
    <property type="match status" value="1"/>
</dbReference>
<dbReference type="GO" id="GO:0004364">
    <property type="term" value="F:glutathione transferase activity"/>
    <property type="evidence" value="ECO:0007669"/>
    <property type="project" value="TreeGrafter"/>
</dbReference>
<organism evidence="4 5">
    <name type="scientific">Rhodobium orientis</name>
    <dbReference type="NCBI Taxonomy" id="34017"/>
    <lineage>
        <taxon>Bacteria</taxon>
        <taxon>Pseudomonadati</taxon>
        <taxon>Pseudomonadota</taxon>
        <taxon>Alphaproteobacteria</taxon>
        <taxon>Hyphomicrobiales</taxon>
        <taxon>Rhodobiaceae</taxon>
        <taxon>Rhodobium</taxon>
    </lineage>
</organism>
<evidence type="ECO:0000256" key="1">
    <source>
        <dbReference type="ARBA" id="ARBA00011738"/>
    </source>
</evidence>
<dbReference type="Gene3D" id="3.40.30.10">
    <property type="entry name" value="Glutaredoxin"/>
    <property type="match status" value="1"/>
</dbReference>
<dbReference type="InterPro" id="IPR036282">
    <property type="entry name" value="Glutathione-S-Trfase_C_sf"/>
</dbReference>
<dbReference type="Gene3D" id="1.20.1050.10">
    <property type="match status" value="1"/>
</dbReference>
<evidence type="ECO:0000313" key="4">
    <source>
        <dbReference type="EMBL" id="RAI28383.1"/>
    </source>
</evidence>
<dbReference type="CDD" id="cd00570">
    <property type="entry name" value="GST_N_family"/>
    <property type="match status" value="1"/>
</dbReference>
<feature type="domain" description="GST N-terminal" evidence="2">
    <location>
        <begin position="1"/>
        <end position="79"/>
    </location>
</feature>
<name>A0A327JSG6_9HYPH</name>
<dbReference type="PROSITE" id="PS50405">
    <property type="entry name" value="GST_CTER"/>
    <property type="match status" value="1"/>
</dbReference>
<keyword evidence="4" id="KW-0808">Transferase</keyword>
<dbReference type="InterPro" id="IPR004045">
    <property type="entry name" value="Glutathione_S-Trfase_N"/>
</dbReference>
<dbReference type="Proteomes" id="UP000249299">
    <property type="component" value="Unassembled WGS sequence"/>
</dbReference>
<dbReference type="PROSITE" id="PS50404">
    <property type="entry name" value="GST_NTER"/>
    <property type="match status" value="1"/>
</dbReference>
<dbReference type="GO" id="GO:0006749">
    <property type="term" value="P:glutathione metabolic process"/>
    <property type="evidence" value="ECO:0007669"/>
    <property type="project" value="TreeGrafter"/>
</dbReference>
<dbReference type="SFLD" id="SFLDG00358">
    <property type="entry name" value="Main_(cytGST)"/>
    <property type="match status" value="1"/>
</dbReference>
<dbReference type="InterPro" id="IPR036249">
    <property type="entry name" value="Thioredoxin-like_sf"/>
</dbReference>
<sequence length="230" mass="26531">MLTLYHQPFSPACRFVRLAISEHNAESDLIVEPFWERRPEFLKLNPAGELPVLVENDGPPIVGARAIMEYLDETRGYMQESRRLMPDHPEKRAEMRRLVDWFLDKFDREVGGIFVHEKVFKQDMPQRCGGGAPDSAMLRAARANIRPHLRYIGYLASIRNWLAGDRFSYADLAAASGISCVDYLGEVPWEEDETAKTWYARVKSRPIFRPLLNEKVRGMPPSRTYADLDF</sequence>
<dbReference type="InterPro" id="IPR004046">
    <property type="entry name" value="GST_C"/>
</dbReference>
<keyword evidence="5" id="KW-1185">Reference proteome</keyword>
<evidence type="ECO:0000259" key="3">
    <source>
        <dbReference type="PROSITE" id="PS50405"/>
    </source>
</evidence>
<dbReference type="SUPFAM" id="SSF47616">
    <property type="entry name" value="GST C-terminal domain-like"/>
    <property type="match status" value="1"/>
</dbReference>
<gene>
    <name evidence="4" type="ORF">CH339_07160</name>
</gene>
<dbReference type="RefSeq" id="WP_111433665.1">
    <property type="nucleotide sequence ID" value="NZ_JACIGG010000009.1"/>
</dbReference>
<proteinExistence type="predicted"/>
<dbReference type="InterPro" id="IPR040079">
    <property type="entry name" value="Glutathione_S-Trfase"/>
</dbReference>
<dbReference type="Pfam" id="PF00043">
    <property type="entry name" value="GST_C"/>
    <property type="match status" value="1"/>
</dbReference>
<reference evidence="4 5" key="1">
    <citation type="submission" date="2017-07" db="EMBL/GenBank/DDBJ databases">
        <title>Draft Genome Sequences of Select Purple Nonsulfur Bacteria.</title>
        <authorList>
            <person name="Lasarre B."/>
            <person name="Mckinlay J.B."/>
        </authorList>
    </citation>
    <scope>NUCLEOTIDE SEQUENCE [LARGE SCALE GENOMIC DNA]</scope>
    <source>
        <strain evidence="4 5">DSM 11290</strain>
    </source>
</reference>
<dbReference type="Pfam" id="PF13417">
    <property type="entry name" value="GST_N_3"/>
    <property type="match status" value="1"/>
</dbReference>
<dbReference type="OrthoDB" id="9794721at2"/>
<comment type="subunit">
    <text evidence="1">Homodimer.</text>
</comment>
<protein>
    <submittedName>
        <fullName evidence="4">Glutathione S-transferase</fullName>
    </submittedName>
</protein>
<accession>A0A327JSG6</accession>
<evidence type="ECO:0000313" key="5">
    <source>
        <dbReference type="Proteomes" id="UP000249299"/>
    </source>
</evidence>
<dbReference type="SFLD" id="SFLDS00019">
    <property type="entry name" value="Glutathione_Transferase_(cytos"/>
    <property type="match status" value="1"/>
</dbReference>
<dbReference type="PANTHER" id="PTHR43969">
    <property type="entry name" value="GLUTATHIONE S TRANSFERASE D10, ISOFORM A-RELATED"/>
    <property type="match status" value="1"/>
</dbReference>